<evidence type="ECO:0000259" key="3">
    <source>
        <dbReference type="Pfam" id="PF13505"/>
    </source>
</evidence>
<feature type="signal peptide" evidence="2">
    <location>
        <begin position="1"/>
        <end position="20"/>
    </location>
</feature>
<feature type="domain" description="Outer membrane protein beta-barrel" evidence="3">
    <location>
        <begin position="7"/>
        <end position="251"/>
    </location>
</feature>
<dbReference type="Gene3D" id="2.40.160.20">
    <property type="match status" value="1"/>
</dbReference>
<proteinExistence type="predicted"/>
<evidence type="ECO:0000313" key="4">
    <source>
        <dbReference type="EMBL" id="RYC11663.1"/>
    </source>
</evidence>
<evidence type="ECO:0000313" key="5">
    <source>
        <dbReference type="Proteomes" id="UP000291088"/>
    </source>
</evidence>
<name>A0A4Q2T129_9HYPH</name>
<gene>
    <name evidence="4" type="ORF">EUU22_11315</name>
</gene>
<keyword evidence="1 2" id="KW-0732">Signal</keyword>
<keyword evidence="5" id="KW-1185">Reference proteome</keyword>
<feature type="chain" id="PRO_5020803949" evidence="2">
    <location>
        <begin position="21"/>
        <end position="256"/>
    </location>
</feature>
<comment type="caution">
    <text evidence="4">The sequence shown here is derived from an EMBL/GenBank/DDBJ whole genome shotgun (WGS) entry which is preliminary data.</text>
</comment>
<dbReference type="EMBL" id="SDVB01000238">
    <property type="protein sequence ID" value="RYC11663.1"/>
    <property type="molecule type" value="Genomic_DNA"/>
</dbReference>
<accession>A0A4Q2T129</accession>
<dbReference type="RefSeq" id="WP_129332104.1">
    <property type="nucleotide sequence ID" value="NZ_SDVB01000238.1"/>
</dbReference>
<protein>
    <submittedName>
        <fullName evidence="4">Porin family protein</fullName>
    </submittedName>
</protein>
<sequence length="256" mass="27860">MTRLPIAFAAMLLASTSAFAADLYVEPDPQPVAPAFGGFYLRGHLGMSNQQLGSLEHTLFDDVEIHEFLDEGGFDSAPLAGIGVGYQFNDWLRADAFVEYRGDASFSALDRYGHTGAAGTVWDGTNDYSGTKSEWLLMANAYVDVGHWYGITPYVGAGIGASRNTISHFKDVNVPTAGVSYGDTASTWNFAWALHAGLAYQVTDRMTLDLGYSYMNLGDAKTGDLKAYDGSVTNEPMHFKDITSHDIKLGFRYSLQ</sequence>
<reference evidence="4 5" key="1">
    <citation type="submission" date="2019-01" db="EMBL/GenBank/DDBJ databases">
        <authorList>
            <person name="Deng T."/>
        </authorList>
    </citation>
    <scope>NUCLEOTIDE SEQUENCE [LARGE SCALE GENOMIC DNA]</scope>
    <source>
        <strain evidence="4 5">F8825</strain>
    </source>
</reference>
<dbReference type="Pfam" id="PF13505">
    <property type="entry name" value="OMP_b-brl"/>
    <property type="match status" value="1"/>
</dbReference>
<dbReference type="InterPro" id="IPR027385">
    <property type="entry name" value="Beta-barrel_OMP"/>
</dbReference>
<organism evidence="4 5">
    <name type="scientific">Ciceribacter ferrooxidans</name>
    <dbReference type="NCBI Taxonomy" id="2509717"/>
    <lineage>
        <taxon>Bacteria</taxon>
        <taxon>Pseudomonadati</taxon>
        <taxon>Pseudomonadota</taxon>
        <taxon>Alphaproteobacteria</taxon>
        <taxon>Hyphomicrobiales</taxon>
        <taxon>Rhizobiaceae</taxon>
        <taxon>Ciceribacter</taxon>
    </lineage>
</organism>
<dbReference type="InterPro" id="IPR011250">
    <property type="entry name" value="OMP/PagP_B-barrel"/>
</dbReference>
<dbReference type="OrthoDB" id="5643626at2"/>
<evidence type="ECO:0000256" key="2">
    <source>
        <dbReference type="SAM" id="SignalP"/>
    </source>
</evidence>
<dbReference type="Proteomes" id="UP000291088">
    <property type="component" value="Unassembled WGS sequence"/>
</dbReference>
<evidence type="ECO:0000256" key="1">
    <source>
        <dbReference type="ARBA" id="ARBA00022729"/>
    </source>
</evidence>
<dbReference type="SUPFAM" id="SSF56925">
    <property type="entry name" value="OMPA-like"/>
    <property type="match status" value="1"/>
</dbReference>
<dbReference type="AlphaFoldDB" id="A0A4Q2T129"/>